<keyword evidence="1" id="KW-1133">Transmembrane helix</keyword>
<name>A0A7C4Y5D7_UNCW3</name>
<accession>A0A7C4Y5D7</accession>
<gene>
    <name evidence="2" type="ORF">ENV67_02525</name>
</gene>
<dbReference type="InterPro" id="IPR011990">
    <property type="entry name" value="TPR-like_helical_dom_sf"/>
</dbReference>
<feature type="transmembrane region" description="Helical" evidence="1">
    <location>
        <begin position="598"/>
        <end position="619"/>
    </location>
</feature>
<feature type="transmembrane region" description="Helical" evidence="1">
    <location>
        <begin position="202"/>
        <end position="228"/>
    </location>
</feature>
<dbReference type="EMBL" id="DTHG01000029">
    <property type="protein sequence ID" value="HGW91403.1"/>
    <property type="molecule type" value="Genomic_DNA"/>
</dbReference>
<dbReference type="AlphaFoldDB" id="A0A7C4Y5D7"/>
<feature type="transmembrane region" description="Helical" evidence="1">
    <location>
        <begin position="565"/>
        <end position="586"/>
    </location>
</feature>
<dbReference type="Gene3D" id="1.25.40.10">
    <property type="entry name" value="Tetratricopeptide repeat domain"/>
    <property type="match status" value="1"/>
</dbReference>
<protein>
    <submittedName>
        <fullName evidence="2">Uncharacterized protein</fullName>
    </submittedName>
</protein>
<proteinExistence type="predicted"/>
<feature type="transmembrane region" description="Helical" evidence="1">
    <location>
        <begin position="461"/>
        <end position="480"/>
    </location>
</feature>
<feature type="transmembrane region" description="Helical" evidence="1">
    <location>
        <begin position="248"/>
        <end position="276"/>
    </location>
</feature>
<keyword evidence="1" id="KW-0812">Transmembrane</keyword>
<dbReference type="SUPFAM" id="SSF48452">
    <property type="entry name" value="TPR-like"/>
    <property type="match status" value="1"/>
</dbReference>
<keyword evidence="1" id="KW-0472">Membrane</keyword>
<comment type="caution">
    <text evidence="2">The sequence shown here is derived from an EMBL/GenBank/DDBJ whole genome shotgun (WGS) entry which is preliminary data.</text>
</comment>
<evidence type="ECO:0000256" key="1">
    <source>
        <dbReference type="SAM" id="Phobius"/>
    </source>
</evidence>
<reference evidence="2" key="1">
    <citation type="journal article" date="2020" name="mSystems">
        <title>Genome- and Community-Level Interaction Insights into Carbon Utilization and Element Cycling Functions of Hydrothermarchaeota in Hydrothermal Sediment.</title>
        <authorList>
            <person name="Zhou Z."/>
            <person name="Liu Y."/>
            <person name="Xu W."/>
            <person name="Pan J."/>
            <person name="Luo Z.H."/>
            <person name="Li M."/>
        </authorList>
    </citation>
    <scope>NUCLEOTIDE SEQUENCE [LARGE SCALE GENOMIC DNA]</scope>
    <source>
        <strain evidence="2">SpSt-780</strain>
    </source>
</reference>
<feature type="transmembrane region" description="Helical" evidence="1">
    <location>
        <begin position="283"/>
        <end position="301"/>
    </location>
</feature>
<organism evidence="2">
    <name type="scientific">candidate division WOR-3 bacterium</name>
    <dbReference type="NCBI Taxonomy" id="2052148"/>
    <lineage>
        <taxon>Bacteria</taxon>
        <taxon>Bacteria division WOR-3</taxon>
    </lineage>
</organism>
<evidence type="ECO:0000313" key="2">
    <source>
        <dbReference type="EMBL" id="HGW91403.1"/>
    </source>
</evidence>
<sequence length="623" mass="74063">MITILFAFLIDIYNPDFEKAKLLYPPFGKVIEGKGYIPSIDFKKCEEIYLKNDDGKNPFIPLFLGELKRIKKEPFDNYYIESISRIKNLQEALIIDLVFIRGLNFKWSDMVKEKMNDLYEINNIKADFYISKIYEKKAIEERLSGNIKTSLYLISSSIDAAPMRREIALEGIKFTFGKQWKQCIHYFLKYIYSFKFINNSVFLIYNTFCFLITFILLIVFSFLLFSLYNGIFITGRAFSIKTRLKEFWIPGIFYSIVVFLPWKIFIPLFFLFSIIFLSRKRRIVIGVLFILIGLFSGYRFSLNKFLKDENNINILNSFYDPVNNLFESERKENYIQWLKGCALLKIEECQIAREVFKDLLIRMREKEKILNNIGVSFYIEGNYDSALYYFLETEKRNFPQKEYVYFNIAKTYAKLLDFPNSTKYFSKIEKLKGKKYEIYDFTPEEKEVYIKIFKFFDILNFHFLFSTGIGILLILFSIFFKKEFTYQVCSVCKSPALLPEKLDEDNIVCEKCFEKISFSQSKSLRKRVMRTISLKSKIRRKMAYIILNLFLPGSVHINNRFIFNGIFYIFIYNIFLMNLLGNFYNFSNTAYVNIHGSLFFILFIALYYILLIFSTGRIVEYGS</sequence>